<evidence type="ECO:0000256" key="5">
    <source>
        <dbReference type="ARBA" id="ARBA00023242"/>
    </source>
</evidence>
<evidence type="ECO:0000256" key="4">
    <source>
        <dbReference type="ARBA" id="ARBA00023163"/>
    </source>
</evidence>
<evidence type="ECO:0000313" key="9">
    <source>
        <dbReference type="Proteomes" id="UP001237642"/>
    </source>
</evidence>
<dbReference type="PANTHER" id="PTHR31541:SF25">
    <property type="entry name" value="GAMMA-GLIADIN B"/>
    <property type="match status" value="1"/>
</dbReference>
<reference evidence="8" key="1">
    <citation type="submission" date="2023-02" db="EMBL/GenBank/DDBJ databases">
        <title>Genome of toxic invasive species Heracleum sosnowskyi carries increased number of genes despite the absence of recent whole-genome duplications.</title>
        <authorList>
            <person name="Schelkunov M."/>
            <person name="Shtratnikova V."/>
            <person name="Makarenko M."/>
            <person name="Klepikova A."/>
            <person name="Omelchenko D."/>
            <person name="Novikova G."/>
            <person name="Obukhova E."/>
            <person name="Bogdanov V."/>
            <person name="Penin A."/>
            <person name="Logacheva M."/>
        </authorList>
    </citation>
    <scope>NUCLEOTIDE SEQUENCE</scope>
    <source>
        <strain evidence="8">Hsosn_3</strain>
        <tissue evidence="8">Leaf</tissue>
    </source>
</reference>
<feature type="region of interest" description="Disordered" evidence="6">
    <location>
        <begin position="1"/>
        <end position="20"/>
    </location>
</feature>
<comment type="subcellular location">
    <subcellularLocation>
        <location evidence="1">Nucleus</location>
    </subcellularLocation>
</comment>
<dbReference type="Pfam" id="PF03754">
    <property type="entry name" value="At2g31720-like"/>
    <property type="match status" value="1"/>
</dbReference>
<name>A0AAD8JK11_9APIA</name>
<comment type="caution">
    <text evidence="8">The sequence shown here is derived from an EMBL/GenBank/DDBJ whole genome shotgun (WGS) entry which is preliminary data.</text>
</comment>
<evidence type="ECO:0000313" key="7">
    <source>
        <dbReference type="EMBL" id="KAK1405171.1"/>
    </source>
</evidence>
<dbReference type="EMBL" id="JAUIZM010000001">
    <property type="protein sequence ID" value="KAK1405173.1"/>
    <property type="molecule type" value="Genomic_DNA"/>
</dbReference>
<evidence type="ECO:0000313" key="8">
    <source>
        <dbReference type="EMBL" id="KAK1405173.1"/>
    </source>
</evidence>
<dbReference type="AlphaFoldDB" id="A0AAD8JK11"/>
<evidence type="ECO:0000256" key="6">
    <source>
        <dbReference type="SAM" id="MobiDB-lite"/>
    </source>
</evidence>
<dbReference type="InterPro" id="IPR005508">
    <property type="entry name" value="At2g31720-like"/>
</dbReference>
<gene>
    <name evidence="7" type="ORF">POM88_004776</name>
    <name evidence="8" type="ORF">POM88_004778</name>
</gene>
<dbReference type="InterPro" id="IPR015300">
    <property type="entry name" value="DNA-bd_pseudobarrel_sf"/>
</dbReference>
<dbReference type="Proteomes" id="UP001237642">
    <property type="component" value="Unassembled WGS sequence"/>
</dbReference>
<keyword evidence="3" id="KW-0238">DNA-binding</keyword>
<reference evidence="8" key="2">
    <citation type="submission" date="2023-05" db="EMBL/GenBank/DDBJ databases">
        <authorList>
            <person name="Schelkunov M.I."/>
        </authorList>
    </citation>
    <scope>NUCLEOTIDE SEQUENCE</scope>
    <source>
        <strain evidence="8">Hsosn_3</strain>
        <tissue evidence="8">Leaf</tissue>
    </source>
</reference>
<dbReference type="GO" id="GO:0005634">
    <property type="term" value="C:nucleus"/>
    <property type="evidence" value="ECO:0007669"/>
    <property type="project" value="UniProtKB-SubCell"/>
</dbReference>
<organism evidence="8 9">
    <name type="scientific">Heracleum sosnowskyi</name>
    <dbReference type="NCBI Taxonomy" id="360622"/>
    <lineage>
        <taxon>Eukaryota</taxon>
        <taxon>Viridiplantae</taxon>
        <taxon>Streptophyta</taxon>
        <taxon>Embryophyta</taxon>
        <taxon>Tracheophyta</taxon>
        <taxon>Spermatophyta</taxon>
        <taxon>Magnoliopsida</taxon>
        <taxon>eudicotyledons</taxon>
        <taxon>Gunneridae</taxon>
        <taxon>Pentapetalae</taxon>
        <taxon>asterids</taxon>
        <taxon>campanulids</taxon>
        <taxon>Apiales</taxon>
        <taxon>Apiaceae</taxon>
        <taxon>Apioideae</taxon>
        <taxon>apioid superclade</taxon>
        <taxon>Tordylieae</taxon>
        <taxon>Tordyliinae</taxon>
        <taxon>Heracleum</taxon>
    </lineage>
</organism>
<feature type="compositionally biased region" description="Basic and acidic residues" evidence="6">
    <location>
        <begin position="1"/>
        <end position="15"/>
    </location>
</feature>
<evidence type="ECO:0000256" key="2">
    <source>
        <dbReference type="ARBA" id="ARBA00023015"/>
    </source>
</evidence>
<proteinExistence type="predicted"/>
<accession>A0AAD8JK11</accession>
<evidence type="ECO:0000256" key="1">
    <source>
        <dbReference type="ARBA" id="ARBA00004123"/>
    </source>
</evidence>
<dbReference type="PANTHER" id="PTHR31541">
    <property type="entry name" value="B3 DOMAIN PLANT PROTEIN-RELATED"/>
    <property type="match status" value="1"/>
</dbReference>
<dbReference type="Gene3D" id="2.40.330.10">
    <property type="entry name" value="DNA-binding pseudobarrel domain"/>
    <property type="match status" value="1"/>
</dbReference>
<evidence type="ECO:0000256" key="3">
    <source>
        <dbReference type="ARBA" id="ARBA00023125"/>
    </source>
</evidence>
<sequence length="344" mass="39289">MKKRNVRDLTGKDMEGSQQKPCEMSEFDKLVEVCRVACELYDQKNPNNFTISEILSSDKSSGKKPVSAHQETNKVSVFSSTTCRISADELLKGGGKKSKGETSMSSRYDEIVYVRRLLPDHDDQVVVTEEVLGNKRKCFDSKDGDFEYGDQVVKEKDLGKKRKCCDIKEEDSEYSETKEKKPRGNNRAREVVETAPLPVRFANEIRRLGGNDVRLLIQKNLYTTDLNPKQNRLNIPINQLREESQDFLTEAEKKNLDKRDANGKIVQSMLVPLLEPNLNRSNIKFKKWISNKSFWYVLCGPWTVMHTNNHLEVGTDLQVWSFRVNGDLNLALVSVPLPVPGMQQ</sequence>
<keyword evidence="4" id="KW-0804">Transcription</keyword>
<keyword evidence="5" id="KW-0539">Nucleus</keyword>
<evidence type="ECO:0008006" key="10">
    <source>
        <dbReference type="Google" id="ProtNLM"/>
    </source>
</evidence>
<dbReference type="GO" id="GO:0003677">
    <property type="term" value="F:DNA binding"/>
    <property type="evidence" value="ECO:0007669"/>
    <property type="project" value="UniProtKB-KW"/>
</dbReference>
<keyword evidence="9" id="KW-1185">Reference proteome</keyword>
<keyword evidence="2" id="KW-0805">Transcription regulation</keyword>
<protein>
    <recommendedName>
        <fullName evidence="10">TF-B3 domain-containing protein</fullName>
    </recommendedName>
</protein>
<dbReference type="EMBL" id="JAUIZM010000001">
    <property type="protein sequence ID" value="KAK1405171.1"/>
    <property type="molecule type" value="Genomic_DNA"/>
</dbReference>